<sequence>MSSILRAKSRSSLYKNWKWYVYIIECLDGTYYTGVTWKPHARFDQHSSGLGSRYTSKHGVRKLVYVEEHDDLETARRREKQIKDWNRRKKQNLISREWSGQW</sequence>
<accession>A0A1F5I2I2</accession>
<comment type="caution">
    <text evidence="3">The sequence shown here is derived from an EMBL/GenBank/DDBJ whole genome shotgun (WGS) entry which is preliminary data.</text>
</comment>
<dbReference type="InterPro" id="IPR050190">
    <property type="entry name" value="UPF0213_domain"/>
</dbReference>
<dbReference type="Pfam" id="PF01541">
    <property type="entry name" value="GIY-YIG"/>
    <property type="match status" value="1"/>
</dbReference>
<dbReference type="PANTHER" id="PTHR34477:SF5">
    <property type="entry name" value="BSL5627 PROTEIN"/>
    <property type="match status" value="1"/>
</dbReference>
<reference evidence="3 4" key="1">
    <citation type="journal article" date="2016" name="Nat. Commun.">
        <title>Thousands of microbial genomes shed light on interconnected biogeochemical processes in an aquifer system.</title>
        <authorList>
            <person name="Anantharaman K."/>
            <person name="Brown C.T."/>
            <person name="Hug L.A."/>
            <person name="Sharon I."/>
            <person name="Castelle C.J."/>
            <person name="Probst A.J."/>
            <person name="Thomas B.C."/>
            <person name="Singh A."/>
            <person name="Wilkins M.J."/>
            <person name="Karaoz U."/>
            <person name="Brodie E.L."/>
            <person name="Williams K.H."/>
            <person name="Hubbard S.S."/>
            <person name="Banfield J.F."/>
        </authorList>
    </citation>
    <scope>NUCLEOTIDE SEQUENCE [LARGE SCALE GENOMIC DNA]</scope>
</reference>
<dbReference type="AlphaFoldDB" id="A0A1F5I2I2"/>
<dbReference type="CDD" id="cd10456">
    <property type="entry name" value="GIY-YIG_UPF0213"/>
    <property type="match status" value="1"/>
</dbReference>
<dbReference type="PROSITE" id="PS50164">
    <property type="entry name" value="GIY_YIG"/>
    <property type="match status" value="1"/>
</dbReference>
<feature type="domain" description="GIY-YIG" evidence="2">
    <location>
        <begin position="17"/>
        <end position="93"/>
    </location>
</feature>
<dbReference type="InterPro" id="IPR035901">
    <property type="entry name" value="GIY-YIG_endonuc_sf"/>
</dbReference>
<dbReference type="Gene3D" id="3.40.1440.10">
    <property type="entry name" value="GIY-YIG endonuclease"/>
    <property type="match status" value="1"/>
</dbReference>
<proteinExistence type="inferred from homology"/>
<evidence type="ECO:0000256" key="1">
    <source>
        <dbReference type="ARBA" id="ARBA00007435"/>
    </source>
</evidence>
<dbReference type="InterPro" id="IPR000305">
    <property type="entry name" value="GIY-YIG_endonuc"/>
</dbReference>
<evidence type="ECO:0000313" key="4">
    <source>
        <dbReference type="Proteomes" id="UP000179227"/>
    </source>
</evidence>
<dbReference type="SUPFAM" id="SSF82771">
    <property type="entry name" value="GIY-YIG endonuclease"/>
    <property type="match status" value="1"/>
</dbReference>
<name>A0A1F5I2I2_9BACT</name>
<organism evidence="3 4">
    <name type="scientific">Candidatus Curtissbacteria bacterium RIFCSPLOWO2_01_FULL_42_26</name>
    <dbReference type="NCBI Taxonomy" id="1797729"/>
    <lineage>
        <taxon>Bacteria</taxon>
        <taxon>Candidatus Curtissiibacteriota</taxon>
    </lineage>
</organism>
<comment type="similarity">
    <text evidence="1">Belongs to the UPF0213 family.</text>
</comment>
<protein>
    <recommendedName>
        <fullName evidence="2">GIY-YIG domain-containing protein</fullName>
    </recommendedName>
</protein>
<dbReference type="STRING" id="1797729.A3A60_02300"/>
<gene>
    <name evidence="3" type="ORF">A3A60_02300</name>
</gene>
<dbReference type="Proteomes" id="UP000179227">
    <property type="component" value="Unassembled WGS sequence"/>
</dbReference>
<dbReference type="PANTHER" id="PTHR34477">
    <property type="entry name" value="UPF0213 PROTEIN YHBQ"/>
    <property type="match status" value="1"/>
</dbReference>
<evidence type="ECO:0000313" key="3">
    <source>
        <dbReference type="EMBL" id="OGE10562.1"/>
    </source>
</evidence>
<dbReference type="EMBL" id="MFBS01000009">
    <property type="protein sequence ID" value="OGE10562.1"/>
    <property type="molecule type" value="Genomic_DNA"/>
</dbReference>
<evidence type="ECO:0000259" key="2">
    <source>
        <dbReference type="PROSITE" id="PS50164"/>
    </source>
</evidence>